<accession>A0A498MEB8</accession>
<sequence length="140" mass="15642">MIFIVLELLGHGISISFYMFHGGTSFGFMNRALGNLQTADEQLWFSSFNIDDHCDNVYKDNDAPLTESGDYTTKYHLLRSLLSAFNRKCSHGDPGIGINKDAIDSSHGLDHHKAADVATTASVQLLEKIWKNNDDPSFFK</sequence>
<dbReference type="InterPro" id="IPR031330">
    <property type="entry name" value="Gly_Hdrlase_35_cat"/>
</dbReference>
<reference evidence="2 3" key="1">
    <citation type="submission" date="2018-03" db="EMBL/GenBank/DDBJ databases">
        <title>Draft genome sequence of Rohu Carp (Labeo rohita).</title>
        <authorList>
            <person name="Das P."/>
            <person name="Kushwaha B."/>
            <person name="Joshi C.G."/>
            <person name="Kumar D."/>
            <person name="Nagpure N.S."/>
            <person name="Sahoo L."/>
            <person name="Das S.P."/>
            <person name="Bit A."/>
            <person name="Patnaik S."/>
            <person name="Meher P.K."/>
            <person name="Jayasankar P."/>
            <person name="Koringa P.G."/>
            <person name="Patel N.V."/>
            <person name="Hinsu A.T."/>
            <person name="Kumar R."/>
            <person name="Pandey M."/>
            <person name="Agarwal S."/>
            <person name="Srivastava S."/>
            <person name="Singh M."/>
            <person name="Iquebal M.A."/>
            <person name="Jaiswal S."/>
            <person name="Angadi U.B."/>
            <person name="Kumar N."/>
            <person name="Raza M."/>
            <person name="Shah T.M."/>
            <person name="Rai A."/>
            <person name="Jena J.K."/>
        </authorList>
    </citation>
    <scope>NUCLEOTIDE SEQUENCE [LARGE SCALE GENOMIC DNA]</scope>
    <source>
        <strain evidence="2">DASCIFA01</strain>
        <tissue evidence="2">Testis</tissue>
    </source>
</reference>
<evidence type="ECO:0000313" key="3">
    <source>
        <dbReference type="Proteomes" id="UP000290572"/>
    </source>
</evidence>
<dbReference type="STRING" id="84645.A0A498MEB8"/>
<evidence type="ECO:0000313" key="2">
    <source>
        <dbReference type="EMBL" id="RXN19539.1"/>
    </source>
</evidence>
<keyword evidence="3" id="KW-1185">Reference proteome</keyword>
<comment type="caution">
    <text evidence="2">The sequence shown here is derived from an EMBL/GenBank/DDBJ whole genome shotgun (WGS) entry which is preliminary data.</text>
</comment>
<dbReference type="Proteomes" id="UP000290572">
    <property type="component" value="Unassembled WGS sequence"/>
</dbReference>
<dbReference type="SUPFAM" id="SSF51445">
    <property type="entry name" value="(Trans)glycosidases"/>
    <property type="match status" value="1"/>
</dbReference>
<dbReference type="Gene3D" id="2.60.120.260">
    <property type="entry name" value="Galactose-binding domain-like"/>
    <property type="match status" value="1"/>
</dbReference>
<protein>
    <submittedName>
        <fullName evidence="2">Beta-galactosidase-1 2</fullName>
    </submittedName>
</protein>
<evidence type="ECO:0000259" key="1">
    <source>
        <dbReference type="Pfam" id="PF01301"/>
    </source>
</evidence>
<proteinExistence type="predicted"/>
<name>A0A498MEB8_LABRO</name>
<dbReference type="Pfam" id="PF01301">
    <property type="entry name" value="Glyco_hydro_35"/>
    <property type="match status" value="1"/>
</dbReference>
<dbReference type="AlphaFoldDB" id="A0A498MEB8"/>
<feature type="domain" description="Glycoside hydrolase 35 catalytic" evidence="1">
    <location>
        <begin position="7"/>
        <end position="84"/>
    </location>
</feature>
<dbReference type="InterPro" id="IPR017853">
    <property type="entry name" value="GH"/>
</dbReference>
<organism evidence="2 3">
    <name type="scientific">Labeo rohita</name>
    <name type="common">Indian major carp</name>
    <name type="synonym">Cyprinus rohita</name>
    <dbReference type="NCBI Taxonomy" id="84645"/>
    <lineage>
        <taxon>Eukaryota</taxon>
        <taxon>Metazoa</taxon>
        <taxon>Chordata</taxon>
        <taxon>Craniata</taxon>
        <taxon>Vertebrata</taxon>
        <taxon>Euteleostomi</taxon>
        <taxon>Actinopterygii</taxon>
        <taxon>Neopterygii</taxon>
        <taxon>Teleostei</taxon>
        <taxon>Ostariophysi</taxon>
        <taxon>Cypriniformes</taxon>
        <taxon>Cyprinidae</taxon>
        <taxon>Labeoninae</taxon>
        <taxon>Labeonini</taxon>
        <taxon>Labeo</taxon>
    </lineage>
</organism>
<dbReference type="EMBL" id="QBIY01012665">
    <property type="protein sequence ID" value="RXN19539.1"/>
    <property type="molecule type" value="Genomic_DNA"/>
</dbReference>
<gene>
    <name evidence="2" type="ORF">ROHU_025741</name>
</gene>